<evidence type="ECO:0000313" key="2">
    <source>
        <dbReference type="Proteomes" id="UP001317629"/>
    </source>
</evidence>
<name>A0ABM8E402_9HYPH</name>
<organism evidence="1 2">
    <name type="scientific">Methylocystis iwaonis</name>
    <dbReference type="NCBI Taxonomy" id="2885079"/>
    <lineage>
        <taxon>Bacteria</taxon>
        <taxon>Pseudomonadati</taxon>
        <taxon>Pseudomonadota</taxon>
        <taxon>Alphaproteobacteria</taxon>
        <taxon>Hyphomicrobiales</taxon>
        <taxon>Methylocystaceae</taxon>
        <taxon>Methylocystis</taxon>
    </lineage>
</organism>
<dbReference type="RefSeq" id="WP_281929668.1">
    <property type="nucleotide sequence ID" value="NZ_AP027142.1"/>
</dbReference>
<reference evidence="1 2" key="1">
    <citation type="journal article" date="2023" name="Int. J. Syst. Evol. Microbiol.">
        <title>Methylocystis iwaonis sp. nov., a type II methane-oxidizing bacterium from surface soil of a rice paddy field in Japan, and emended description of the genus Methylocystis (ex Whittenbury et al. 1970) Bowman et al. 1993.</title>
        <authorList>
            <person name="Kaise H."/>
            <person name="Sawadogo J.B."/>
            <person name="Alam M.S."/>
            <person name="Ueno C."/>
            <person name="Dianou D."/>
            <person name="Shinjo R."/>
            <person name="Asakawa S."/>
        </authorList>
    </citation>
    <scope>NUCLEOTIDE SEQUENCE [LARGE SCALE GENOMIC DNA]</scope>
    <source>
        <strain evidence="1 2">SS37A-Re</strain>
    </source>
</reference>
<sequence length="128" mass="13255">MTITSSSPALQQADYEALESALMATARGRLFLAEYARRARGSDNARLLAAIDRLGARLDAQAGAIAGLAGEAVEGDGPDGETTAHAEQCAPVIAAPRPEQTSPADDPRLGALSRLDGLPLVDRLALFS</sequence>
<dbReference type="EMBL" id="AP027142">
    <property type="protein sequence ID" value="BDV32556.1"/>
    <property type="molecule type" value="Genomic_DNA"/>
</dbReference>
<evidence type="ECO:0000313" key="1">
    <source>
        <dbReference type="EMBL" id="BDV32556.1"/>
    </source>
</evidence>
<gene>
    <name evidence="1" type="ORF">SS37A_00850</name>
</gene>
<dbReference type="Proteomes" id="UP001317629">
    <property type="component" value="Chromosome"/>
</dbReference>
<accession>A0ABM8E402</accession>
<protein>
    <submittedName>
        <fullName evidence="1">Uncharacterized protein</fullName>
    </submittedName>
</protein>
<keyword evidence="2" id="KW-1185">Reference proteome</keyword>
<proteinExistence type="predicted"/>